<gene>
    <name evidence="2" type="ORF">HAZT_HAZT009263</name>
</gene>
<accession>A0A6A0H4E3</accession>
<dbReference type="EMBL" id="JQDR03006976">
    <property type="protein sequence ID" value="KAA0199327.1"/>
    <property type="molecule type" value="Genomic_DNA"/>
</dbReference>
<reference evidence="2" key="1">
    <citation type="submission" date="2014-08" db="EMBL/GenBank/DDBJ databases">
        <authorList>
            <person name="Murali S."/>
            <person name="Richards S."/>
            <person name="Bandaranaike D."/>
            <person name="Bellair M."/>
            <person name="Blankenburg K."/>
            <person name="Chao H."/>
            <person name="Dinh H."/>
            <person name="Doddapaneni H."/>
            <person name="Dugan-Rocha S."/>
            <person name="Elkadiri S."/>
            <person name="Gnanaolivu R."/>
            <person name="Hughes D."/>
            <person name="Lee S."/>
            <person name="Li M."/>
            <person name="Ming W."/>
            <person name="Munidasa M."/>
            <person name="Muniz J."/>
            <person name="Nguyen L."/>
            <person name="Osuji N."/>
            <person name="Pu L.-L."/>
            <person name="Puazo M."/>
            <person name="Skinner E."/>
            <person name="Qu C."/>
            <person name="Quiroz J."/>
            <person name="Raj R."/>
            <person name="Weissenberger G."/>
            <person name="Xin Y."/>
            <person name="Zou X."/>
            <person name="Han Y."/>
            <person name="Worley K."/>
            <person name="Muzny D."/>
            <person name="Gibbs R."/>
        </authorList>
    </citation>
    <scope>NUCLEOTIDE SEQUENCE</scope>
    <source>
        <strain evidence="2">HAZT.00-mixed</strain>
        <tissue evidence="2">Whole organism</tissue>
    </source>
</reference>
<feature type="region of interest" description="Disordered" evidence="1">
    <location>
        <begin position="78"/>
        <end position="116"/>
    </location>
</feature>
<feature type="compositionally biased region" description="Polar residues" evidence="1">
    <location>
        <begin position="103"/>
        <end position="114"/>
    </location>
</feature>
<name>A0A6A0H4E3_HYAAZ</name>
<evidence type="ECO:0000313" key="2">
    <source>
        <dbReference type="EMBL" id="KAA0199327.1"/>
    </source>
</evidence>
<protein>
    <submittedName>
        <fullName evidence="2">Uncharacterized protein</fullName>
    </submittedName>
</protein>
<dbReference type="AlphaFoldDB" id="A0A6A0H4E3"/>
<proteinExistence type="predicted"/>
<sequence>MVRVIACGSGHGAWTAGYRLQVFEAQVTRVSRLSEQPPVWLSDSCSTHTRSGAELAQLASSYIRALSNMLKESEKDNLMNDGTHQKTSASSSVGRPNLAPHEFNNNTSLSNMNFESEDKKNSAWDVKFESKENTSCSDEAAAGADFSLDTFLAREAADASSCAVAGPRLQPNSDDQQHNDEEIILWNDISSDQNFNWDSN</sequence>
<reference evidence="2" key="3">
    <citation type="submission" date="2019-06" db="EMBL/GenBank/DDBJ databases">
        <authorList>
            <person name="Poynton C."/>
            <person name="Hasenbein S."/>
            <person name="Benoit J.B."/>
            <person name="Sepulveda M.S."/>
            <person name="Poelchau M.F."/>
            <person name="Murali S.C."/>
            <person name="Chen S."/>
            <person name="Glastad K.M."/>
            <person name="Werren J.H."/>
            <person name="Vineis J.H."/>
            <person name="Bowen J.L."/>
            <person name="Friedrich M."/>
            <person name="Jones J."/>
            <person name="Robertson H.M."/>
            <person name="Feyereisen R."/>
            <person name="Mechler-Hickson A."/>
            <person name="Mathers N."/>
            <person name="Lee C.E."/>
            <person name="Colbourne J.K."/>
            <person name="Biales A."/>
            <person name="Johnston J.S."/>
            <person name="Wellborn G.A."/>
            <person name="Rosendale A.J."/>
            <person name="Cridge A.G."/>
            <person name="Munoz-Torres M.C."/>
            <person name="Bain P.A."/>
            <person name="Manny A.R."/>
            <person name="Major K.M."/>
            <person name="Lambert F.N."/>
            <person name="Vulpe C.D."/>
            <person name="Tuck P."/>
            <person name="Blalock B.J."/>
            <person name="Lin Y.-Y."/>
            <person name="Smith M.E."/>
            <person name="Ochoa-Acuna H."/>
            <person name="Chen M.-J.M."/>
            <person name="Childers C.P."/>
            <person name="Qu J."/>
            <person name="Dugan S."/>
            <person name="Lee S.L."/>
            <person name="Chao H."/>
            <person name="Dinh H."/>
            <person name="Han Y."/>
            <person name="Doddapaneni H."/>
            <person name="Worley K.C."/>
            <person name="Muzny D.M."/>
            <person name="Gibbs R.A."/>
            <person name="Richards S."/>
        </authorList>
    </citation>
    <scope>NUCLEOTIDE SEQUENCE</scope>
    <source>
        <strain evidence="2">HAZT.00-mixed</strain>
        <tissue evidence="2">Whole organism</tissue>
    </source>
</reference>
<dbReference type="OrthoDB" id="10063280at2759"/>
<reference evidence="2" key="2">
    <citation type="journal article" date="2018" name="Environ. Sci. Technol.">
        <title>The Toxicogenome of Hyalella azteca: A Model for Sediment Ecotoxicology and Evolutionary Toxicology.</title>
        <authorList>
            <person name="Poynton H.C."/>
            <person name="Hasenbein S."/>
            <person name="Benoit J.B."/>
            <person name="Sepulveda M.S."/>
            <person name="Poelchau M.F."/>
            <person name="Hughes D.S.T."/>
            <person name="Murali S.C."/>
            <person name="Chen S."/>
            <person name="Glastad K.M."/>
            <person name="Goodisman M.A.D."/>
            <person name="Werren J.H."/>
            <person name="Vineis J.H."/>
            <person name="Bowen J.L."/>
            <person name="Friedrich M."/>
            <person name="Jones J."/>
            <person name="Robertson H.M."/>
            <person name="Feyereisen R."/>
            <person name="Mechler-Hickson A."/>
            <person name="Mathers N."/>
            <person name="Lee C.E."/>
            <person name="Colbourne J.K."/>
            <person name="Biales A."/>
            <person name="Johnston J.S."/>
            <person name="Wellborn G.A."/>
            <person name="Rosendale A.J."/>
            <person name="Cridge A.G."/>
            <person name="Munoz-Torres M.C."/>
            <person name="Bain P.A."/>
            <person name="Manny A.R."/>
            <person name="Major K.M."/>
            <person name="Lambert F.N."/>
            <person name="Vulpe C.D."/>
            <person name="Tuck P."/>
            <person name="Blalock B.J."/>
            <person name="Lin Y.Y."/>
            <person name="Smith M.E."/>
            <person name="Ochoa-Acuna H."/>
            <person name="Chen M.M."/>
            <person name="Childers C.P."/>
            <person name="Qu J."/>
            <person name="Dugan S."/>
            <person name="Lee S.L."/>
            <person name="Chao H."/>
            <person name="Dinh H."/>
            <person name="Han Y."/>
            <person name="Doddapaneni H."/>
            <person name="Worley K.C."/>
            <person name="Muzny D.M."/>
            <person name="Gibbs R.A."/>
            <person name="Richards S."/>
        </authorList>
    </citation>
    <scope>NUCLEOTIDE SEQUENCE</scope>
    <source>
        <strain evidence="2">HAZT.00-mixed</strain>
        <tissue evidence="2">Whole organism</tissue>
    </source>
</reference>
<feature type="compositionally biased region" description="Polar residues" evidence="1">
    <location>
        <begin position="80"/>
        <end position="94"/>
    </location>
</feature>
<organism evidence="2">
    <name type="scientific">Hyalella azteca</name>
    <name type="common">Amphipod</name>
    <dbReference type="NCBI Taxonomy" id="294128"/>
    <lineage>
        <taxon>Eukaryota</taxon>
        <taxon>Metazoa</taxon>
        <taxon>Ecdysozoa</taxon>
        <taxon>Arthropoda</taxon>
        <taxon>Crustacea</taxon>
        <taxon>Multicrustacea</taxon>
        <taxon>Malacostraca</taxon>
        <taxon>Eumalacostraca</taxon>
        <taxon>Peracarida</taxon>
        <taxon>Amphipoda</taxon>
        <taxon>Senticaudata</taxon>
        <taxon>Talitrida</taxon>
        <taxon>Talitroidea</taxon>
        <taxon>Hyalellidae</taxon>
        <taxon>Hyalella</taxon>
    </lineage>
</organism>
<evidence type="ECO:0000256" key="1">
    <source>
        <dbReference type="SAM" id="MobiDB-lite"/>
    </source>
</evidence>
<feature type="region of interest" description="Disordered" evidence="1">
    <location>
        <begin position="161"/>
        <end position="182"/>
    </location>
</feature>
<comment type="caution">
    <text evidence="2">The sequence shown here is derived from an EMBL/GenBank/DDBJ whole genome shotgun (WGS) entry which is preliminary data.</text>
</comment>
<dbReference type="Proteomes" id="UP000711488">
    <property type="component" value="Unassembled WGS sequence"/>
</dbReference>